<evidence type="ECO:0000259" key="2">
    <source>
        <dbReference type="Pfam" id="PF13579"/>
    </source>
</evidence>
<sequence>MNEQLHLLYVTPSVSRLIYGIFEVERNLAHQLSARGIPVDVEGLVDACTEADLPRWRPLVPSVHKVSGPQIVGYSPSFYSKLMASKANVGHIHSLWSYTTYALYKWAKARRAPYLVTPNGMLDEWALKNSKWKKDIARFVCIDKILKEASCIQVNTMAEYESVRKLGLKNPVCVVNNGVNLPDLSLSHASPWRDLSDTKGKKVLLYLSRIHHKKGVHLLLQAWKELIERNIRGSEEWHLAVVGFKFDNNAYEKELLSFIKDNGMSGRVSTLGEQHGDAMGDCYFCCDAFILPSYSEGVPIAPLNAWAYAKPVIVTSGCNIDEGYRAGAAVKVEPEPVSIREGIEALIQSPAAKREEMGRRGRELVEAKFSWNAVGEQMTEVYQWLLDGRGIPTSMVDDGSMPGR</sequence>
<evidence type="ECO:0000259" key="1">
    <source>
        <dbReference type="Pfam" id="PF00534"/>
    </source>
</evidence>
<evidence type="ECO:0000313" key="3">
    <source>
        <dbReference type="EMBL" id="QXE91546.1"/>
    </source>
</evidence>
<dbReference type="Pfam" id="PF13579">
    <property type="entry name" value="Glyco_trans_4_4"/>
    <property type="match status" value="1"/>
</dbReference>
<reference evidence="3 4" key="1">
    <citation type="submission" date="2021-06" db="EMBL/GenBank/DDBJ databases">
        <title>Gemonas diversity in paddy soil.</title>
        <authorList>
            <person name="Liu G."/>
        </authorList>
    </citation>
    <scope>NUCLEOTIDE SEQUENCE [LARGE SCALE GENOMIC DNA]</scope>
    <source>
        <strain evidence="3 4">RG2</strain>
    </source>
</reference>
<organism evidence="3 4">
    <name type="scientific">Geomonas subterranea</name>
    <dbReference type="NCBI Taxonomy" id="2847989"/>
    <lineage>
        <taxon>Bacteria</taxon>
        <taxon>Pseudomonadati</taxon>
        <taxon>Thermodesulfobacteriota</taxon>
        <taxon>Desulfuromonadia</taxon>
        <taxon>Geobacterales</taxon>
        <taxon>Geobacteraceae</taxon>
        <taxon>Geomonas</taxon>
    </lineage>
</organism>
<dbReference type="Pfam" id="PF00534">
    <property type="entry name" value="Glycos_transf_1"/>
    <property type="match status" value="1"/>
</dbReference>
<accession>A0ABX8LKV7</accession>
<keyword evidence="4" id="KW-1185">Reference proteome</keyword>
<dbReference type="InterPro" id="IPR028098">
    <property type="entry name" value="Glyco_trans_4-like_N"/>
</dbReference>
<dbReference type="InterPro" id="IPR050194">
    <property type="entry name" value="Glycosyltransferase_grp1"/>
</dbReference>
<evidence type="ECO:0000313" key="4">
    <source>
        <dbReference type="Proteomes" id="UP000683559"/>
    </source>
</evidence>
<keyword evidence="3" id="KW-0328">Glycosyltransferase</keyword>
<dbReference type="InterPro" id="IPR001296">
    <property type="entry name" value="Glyco_trans_1"/>
</dbReference>
<dbReference type="EMBL" id="CP077683">
    <property type="protein sequence ID" value="QXE91546.1"/>
    <property type="molecule type" value="Genomic_DNA"/>
</dbReference>
<dbReference type="EC" id="2.4.-.-" evidence="3"/>
<dbReference type="Proteomes" id="UP000683559">
    <property type="component" value="Chromosome"/>
</dbReference>
<dbReference type="GO" id="GO:0016757">
    <property type="term" value="F:glycosyltransferase activity"/>
    <property type="evidence" value="ECO:0007669"/>
    <property type="project" value="UniProtKB-KW"/>
</dbReference>
<keyword evidence="3" id="KW-0808">Transferase</keyword>
<dbReference type="RefSeq" id="WP_217288127.1">
    <property type="nucleotide sequence ID" value="NZ_CP077683.1"/>
</dbReference>
<feature type="domain" description="Glycosyltransferase subfamily 4-like N-terminal" evidence="2">
    <location>
        <begin position="26"/>
        <end position="178"/>
    </location>
</feature>
<name>A0ABX8LKV7_9BACT</name>
<feature type="domain" description="Glycosyl transferase family 1" evidence="1">
    <location>
        <begin position="199"/>
        <end position="363"/>
    </location>
</feature>
<dbReference type="PANTHER" id="PTHR45947:SF3">
    <property type="entry name" value="SULFOQUINOVOSYL TRANSFERASE SQD2"/>
    <property type="match status" value="1"/>
</dbReference>
<gene>
    <name evidence="3" type="ORF">KP001_03085</name>
</gene>
<dbReference type="PANTHER" id="PTHR45947">
    <property type="entry name" value="SULFOQUINOVOSYL TRANSFERASE SQD2"/>
    <property type="match status" value="1"/>
</dbReference>
<protein>
    <submittedName>
        <fullName evidence="3">Glycosyltransferase</fullName>
        <ecNumber evidence="3">2.4.-.-</ecNumber>
    </submittedName>
</protein>
<proteinExistence type="predicted"/>